<feature type="compositionally biased region" description="Basic residues" evidence="1">
    <location>
        <begin position="44"/>
        <end position="55"/>
    </location>
</feature>
<dbReference type="Proteomes" id="UP001501727">
    <property type="component" value="Unassembled WGS sequence"/>
</dbReference>
<evidence type="ECO:0000313" key="2">
    <source>
        <dbReference type="EMBL" id="GAA3923435.1"/>
    </source>
</evidence>
<gene>
    <name evidence="2" type="ORF">GCM10022229_16690</name>
</gene>
<evidence type="ECO:0000313" key="3">
    <source>
        <dbReference type="Proteomes" id="UP001501727"/>
    </source>
</evidence>
<sequence>MIARAVPVAGFGPLPCEGRGGLGRGVFRISPNRGGPLPASPCRRMGKGQGKRSRLKPLLQESGAARARTDANHRIFAA</sequence>
<dbReference type="EMBL" id="BAAAZU010000006">
    <property type="protein sequence ID" value="GAA3923435.1"/>
    <property type="molecule type" value="Genomic_DNA"/>
</dbReference>
<proteinExistence type="predicted"/>
<name>A0ABP7MLU5_9GAMM</name>
<feature type="region of interest" description="Disordered" evidence="1">
    <location>
        <begin position="30"/>
        <end position="55"/>
    </location>
</feature>
<protein>
    <submittedName>
        <fullName evidence="2">Uncharacterized protein</fullName>
    </submittedName>
</protein>
<comment type="caution">
    <text evidence="2">The sequence shown here is derived from an EMBL/GenBank/DDBJ whole genome shotgun (WGS) entry which is preliminary data.</text>
</comment>
<reference evidence="3" key="1">
    <citation type="journal article" date="2019" name="Int. J. Syst. Evol. Microbiol.">
        <title>The Global Catalogue of Microorganisms (GCM) 10K type strain sequencing project: providing services to taxonomists for standard genome sequencing and annotation.</title>
        <authorList>
            <consortium name="The Broad Institute Genomics Platform"/>
            <consortium name="The Broad Institute Genome Sequencing Center for Infectious Disease"/>
            <person name="Wu L."/>
            <person name="Ma J."/>
        </authorList>
    </citation>
    <scope>NUCLEOTIDE SEQUENCE [LARGE SCALE GENOMIC DNA]</scope>
    <source>
        <strain evidence="3">JCM 16916</strain>
    </source>
</reference>
<evidence type="ECO:0000256" key="1">
    <source>
        <dbReference type="SAM" id="MobiDB-lite"/>
    </source>
</evidence>
<keyword evidence="3" id="KW-1185">Reference proteome</keyword>
<accession>A0ABP7MLU5</accession>
<organism evidence="2 3">
    <name type="scientific">Luteimonas lutimaris</name>
    <dbReference type="NCBI Taxonomy" id="698645"/>
    <lineage>
        <taxon>Bacteria</taxon>
        <taxon>Pseudomonadati</taxon>
        <taxon>Pseudomonadota</taxon>
        <taxon>Gammaproteobacteria</taxon>
        <taxon>Lysobacterales</taxon>
        <taxon>Lysobacteraceae</taxon>
        <taxon>Luteimonas</taxon>
    </lineage>
</organism>